<feature type="transmembrane region" description="Helical" evidence="8">
    <location>
        <begin position="28"/>
        <end position="53"/>
    </location>
</feature>
<evidence type="ECO:0000256" key="6">
    <source>
        <dbReference type="ARBA" id="ARBA00022989"/>
    </source>
</evidence>
<dbReference type="STRING" id="1236973.JCM9157_187"/>
<feature type="domain" description="ABC transmembrane type-1" evidence="9">
    <location>
        <begin position="347"/>
        <end position="552"/>
    </location>
</feature>
<comment type="caution">
    <text evidence="10">The sequence shown here is derived from an EMBL/GenBank/DDBJ whole genome shotgun (WGS) entry which is preliminary data.</text>
</comment>
<dbReference type="Proteomes" id="UP000018896">
    <property type="component" value="Unassembled WGS sequence"/>
</dbReference>
<evidence type="ECO:0000256" key="7">
    <source>
        <dbReference type="ARBA" id="ARBA00023136"/>
    </source>
</evidence>
<reference evidence="10 11" key="1">
    <citation type="journal article" date="2014" name="Genome Announc.">
        <title>Draft Genome Sequences of Three Alkaliphilic Bacillus Strains, Bacillus wakoensis JCM 9140T, Bacillus akibai JCM 9157T, and Bacillus hemicellulosilyticus JCM 9152T.</title>
        <authorList>
            <person name="Yuki M."/>
            <person name="Oshima K."/>
            <person name="Suda W."/>
            <person name="Oshida Y."/>
            <person name="Kitamura K."/>
            <person name="Iida T."/>
            <person name="Hattori M."/>
            <person name="Ohkuma M."/>
        </authorList>
    </citation>
    <scope>NUCLEOTIDE SEQUENCE [LARGE SCALE GENOMIC DNA]</scope>
    <source>
        <strain evidence="10 11">JCM 9157</strain>
    </source>
</reference>
<name>W4QNF1_HALA3</name>
<feature type="transmembrane region" description="Helical" evidence="8">
    <location>
        <begin position="202"/>
        <end position="224"/>
    </location>
</feature>
<feature type="domain" description="ABC transmembrane type-1" evidence="9">
    <location>
        <begin position="71"/>
        <end position="279"/>
    </location>
</feature>
<evidence type="ECO:0000313" key="10">
    <source>
        <dbReference type="EMBL" id="GAE33198.1"/>
    </source>
</evidence>
<dbReference type="GO" id="GO:0005886">
    <property type="term" value="C:plasma membrane"/>
    <property type="evidence" value="ECO:0007669"/>
    <property type="project" value="UniProtKB-SubCell"/>
</dbReference>
<dbReference type="Pfam" id="PF00528">
    <property type="entry name" value="BPD_transp_1"/>
    <property type="match status" value="2"/>
</dbReference>
<evidence type="ECO:0000313" key="11">
    <source>
        <dbReference type="Proteomes" id="UP000018896"/>
    </source>
</evidence>
<dbReference type="AlphaFoldDB" id="W4QNF1"/>
<feature type="transmembrane region" description="Helical" evidence="8">
    <location>
        <begin position="352"/>
        <end position="374"/>
    </location>
</feature>
<keyword evidence="2 8" id="KW-0813">Transport</keyword>
<feature type="transmembrane region" description="Helical" evidence="8">
    <location>
        <begin position="152"/>
        <end position="174"/>
    </location>
</feature>
<evidence type="ECO:0000256" key="4">
    <source>
        <dbReference type="ARBA" id="ARBA00022519"/>
    </source>
</evidence>
<evidence type="ECO:0000259" key="9">
    <source>
        <dbReference type="PROSITE" id="PS50928"/>
    </source>
</evidence>
<evidence type="ECO:0000256" key="1">
    <source>
        <dbReference type="ARBA" id="ARBA00004429"/>
    </source>
</evidence>
<dbReference type="eggNOG" id="COG1178">
    <property type="taxonomic scope" value="Bacteria"/>
</dbReference>
<sequence length="561" mass="63006">MRNKFLNTAIKEVAAMKVVQQMKKQLDIWAVLSFLFIAIILMPNILIAVEFFSESNDNWIHIKEFLLADIIRNTVVILFFTGITTTIIGTSLAWLITAYQFPLRNFLKWGLILPLAIPPFIGAYTYHGILSYTGIIQSTLRNNFDISVNQQYFNIMNIEGTIFIFTLFLFPYIFVITKSFLQNQPSSIIENARLLGGNAFEVFFRVILPISRAAIVGGITIVMLEIINDYGVVKLFGVQTFITAIFQTWFGMGDLDSAFKIAGTLMIVVIFILVFEKIIQGRKRYSYSTSKIKPIQPQLLSGTKKWMAFSYCFGIFAIAFLIPFIQLIYWVFMTFEKIWSVEFFTLIKNSFFVAAVGATVIVVLALIIANYTRLHRGVVSKIISKLSVLGYSIPGAVIAIAVITVFLALDDYIYSLFQSFQAEPSFFFRTSLIVLISAYVIRFLAVGFNSIDAGFEKVGTNFTDASRTLGSSTIGSFFKVDIPMIKGGIMGGFILVFVDILKELPLTMLLQPFNFSTLATKAFVYANDEMVNEAASASVLIILISALCIFVFHKVLDKESS</sequence>
<dbReference type="PROSITE" id="PS50928">
    <property type="entry name" value="ABC_TM1"/>
    <property type="match status" value="2"/>
</dbReference>
<dbReference type="InterPro" id="IPR035906">
    <property type="entry name" value="MetI-like_sf"/>
</dbReference>
<feature type="transmembrane region" description="Helical" evidence="8">
    <location>
        <begin position="308"/>
        <end position="332"/>
    </location>
</feature>
<feature type="transmembrane region" description="Helical" evidence="8">
    <location>
        <begin position="74"/>
        <end position="97"/>
    </location>
</feature>
<dbReference type="Gene3D" id="1.10.3720.10">
    <property type="entry name" value="MetI-like"/>
    <property type="match status" value="2"/>
</dbReference>
<dbReference type="GO" id="GO:0055085">
    <property type="term" value="P:transmembrane transport"/>
    <property type="evidence" value="ECO:0007669"/>
    <property type="project" value="InterPro"/>
</dbReference>
<dbReference type="EMBL" id="BAUV01000001">
    <property type="protein sequence ID" value="GAE33198.1"/>
    <property type="molecule type" value="Genomic_DNA"/>
</dbReference>
<evidence type="ECO:0000256" key="5">
    <source>
        <dbReference type="ARBA" id="ARBA00022692"/>
    </source>
</evidence>
<dbReference type="SUPFAM" id="SSF161098">
    <property type="entry name" value="MetI-like"/>
    <property type="match status" value="2"/>
</dbReference>
<dbReference type="InterPro" id="IPR000515">
    <property type="entry name" value="MetI-like"/>
</dbReference>
<comment type="subcellular location">
    <subcellularLocation>
        <location evidence="1">Cell inner membrane</location>
        <topology evidence="1">Multi-pass membrane protein</topology>
    </subcellularLocation>
    <subcellularLocation>
        <location evidence="8">Cell membrane</location>
        <topology evidence="8">Multi-pass membrane protein</topology>
    </subcellularLocation>
</comment>
<protein>
    <submittedName>
        <fullName evidence="10">Ferric iron ABC transporter</fullName>
    </submittedName>
</protein>
<comment type="similarity">
    <text evidence="8">Belongs to the binding-protein-dependent transport system permease family.</text>
</comment>
<feature type="transmembrane region" description="Helical" evidence="8">
    <location>
        <begin position="109"/>
        <end position="132"/>
    </location>
</feature>
<proteinExistence type="inferred from homology"/>
<dbReference type="PANTHER" id="PTHR43357:SF3">
    <property type="entry name" value="FE(3+)-TRANSPORT SYSTEM PERMEASE PROTEIN FBPB 2"/>
    <property type="match status" value="1"/>
</dbReference>
<dbReference type="CDD" id="cd06261">
    <property type="entry name" value="TM_PBP2"/>
    <property type="match status" value="2"/>
</dbReference>
<keyword evidence="11" id="KW-1185">Reference proteome</keyword>
<feature type="transmembrane region" description="Helical" evidence="8">
    <location>
        <begin position="426"/>
        <end position="445"/>
    </location>
</feature>
<keyword evidence="3" id="KW-1003">Cell membrane</keyword>
<keyword evidence="4" id="KW-0997">Cell inner membrane</keyword>
<feature type="transmembrane region" description="Helical" evidence="8">
    <location>
        <begin position="534"/>
        <end position="552"/>
    </location>
</feature>
<accession>W4QNF1</accession>
<evidence type="ECO:0000256" key="3">
    <source>
        <dbReference type="ARBA" id="ARBA00022475"/>
    </source>
</evidence>
<evidence type="ECO:0000256" key="8">
    <source>
        <dbReference type="RuleBase" id="RU363032"/>
    </source>
</evidence>
<feature type="transmembrane region" description="Helical" evidence="8">
    <location>
        <begin position="258"/>
        <end position="275"/>
    </location>
</feature>
<feature type="transmembrane region" description="Helical" evidence="8">
    <location>
        <begin position="484"/>
        <end position="501"/>
    </location>
</feature>
<keyword evidence="7 8" id="KW-0472">Membrane</keyword>
<feature type="transmembrane region" description="Helical" evidence="8">
    <location>
        <begin position="386"/>
        <end position="406"/>
    </location>
</feature>
<keyword evidence="5 8" id="KW-0812">Transmembrane</keyword>
<gene>
    <name evidence="10" type="ORF">JCM9157_187</name>
</gene>
<feature type="transmembrane region" description="Helical" evidence="8">
    <location>
        <begin position="231"/>
        <end position="252"/>
    </location>
</feature>
<organism evidence="10 11">
    <name type="scientific">Halalkalibacter akibai (strain ATCC 43226 / DSM 21942 / CIP 109018 / JCM 9157 / 1139)</name>
    <name type="common">Bacillus akibai</name>
    <dbReference type="NCBI Taxonomy" id="1236973"/>
    <lineage>
        <taxon>Bacteria</taxon>
        <taxon>Bacillati</taxon>
        <taxon>Bacillota</taxon>
        <taxon>Bacilli</taxon>
        <taxon>Bacillales</taxon>
        <taxon>Bacillaceae</taxon>
        <taxon>Halalkalibacter</taxon>
    </lineage>
</organism>
<keyword evidence="6 8" id="KW-1133">Transmembrane helix</keyword>
<dbReference type="PANTHER" id="PTHR43357">
    <property type="entry name" value="INNER MEMBRANE ABC TRANSPORTER PERMEASE PROTEIN YDCV"/>
    <property type="match status" value="1"/>
</dbReference>
<evidence type="ECO:0000256" key="2">
    <source>
        <dbReference type="ARBA" id="ARBA00022448"/>
    </source>
</evidence>